<evidence type="ECO:0000256" key="3">
    <source>
        <dbReference type="ARBA" id="ARBA00022679"/>
    </source>
</evidence>
<protein>
    <submittedName>
        <fullName evidence="5">Glycosyltransferase family 2 protein</fullName>
    </submittedName>
</protein>
<dbReference type="InterPro" id="IPR001173">
    <property type="entry name" value="Glyco_trans_2-like"/>
</dbReference>
<dbReference type="Pfam" id="PF00535">
    <property type="entry name" value="Glycos_transf_2"/>
    <property type="match status" value="1"/>
</dbReference>
<comment type="similarity">
    <text evidence="1">Belongs to the glycosyltransferase 2 family.</text>
</comment>
<dbReference type="GO" id="GO:0016757">
    <property type="term" value="F:glycosyltransferase activity"/>
    <property type="evidence" value="ECO:0007669"/>
    <property type="project" value="UniProtKB-KW"/>
</dbReference>
<keyword evidence="2" id="KW-0328">Glycosyltransferase</keyword>
<evidence type="ECO:0000259" key="4">
    <source>
        <dbReference type="Pfam" id="PF00535"/>
    </source>
</evidence>
<dbReference type="Proteomes" id="UP000468650">
    <property type="component" value="Unassembled WGS sequence"/>
</dbReference>
<reference evidence="5 6" key="1">
    <citation type="submission" date="2019-09" db="EMBL/GenBank/DDBJ databases">
        <title>Genomes of family Cryomorphaceae.</title>
        <authorList>
            <person name="Bowman J.P."/>
        </authorList>
    </citation>
    <scope>NUCLEOTIDE SEQUENCE [LARGE SCALE GENOMIC DNA]</scope>
    <source>
        <strain evidence="5 6">LMG 25704</strain>
    </source>
</reference>
<evidence type="ECO:0000313" key="5">
    <source>
        <dbReference type="EMBL" id="KAB2814839.1"/>
    </source>
</evidence>
<name>A0A6N6RMP1_9FLAO</name>
<evidence type="ECO:0000256" key="2">
    <source>
        <dbReference type="ARBA" id="ARBA00022676"/>
    </source>
</evidence>
<keyword evidence="3 5" id="KW-0808">Transferase</keyword>
<keyword evidence="6" id="KW-1185">Reference proteome</keyword>
<dbReference type="PANTHER" id="PTHR43179:SF12">
    <property type="entry name" value="GALACTOFURANOSYLTRANSFERASE GLFT2"/>
    <property type="match status" value="1"/>
</dbReference>
<proteinExistence type="inferred from homology"/>
<dbReference type="EMBL" id="WBVO01000001">
    <property type="protein sequence ID" value="KAB2814839.1"/>
    <property type="molecule type" value="Genomic_DNA"/>
</dbReference>
<dbReference type="OrthoDB" id="9771846at2"/>
<dbReference type="Gene3D" id="3.90.550.10">
    <property type="entry name" value="Spore Coat Polysaccharide Biosynthesis Protein SpsA, Chain A"/>
    <property type="match status" value="1"/>
</dbReference>
<dbReference type="PANTHER" id="PTHR43179">
    <property type="entry name" value="RHAMNOSYLTRANSFERASE WBBL"/>
    <property type="match status" value="1"/>
</dbReference>
<dbReference type="CDD" id="cd04186">
    <property type="entry name" value="GT_2_like_c"/>
    <property type="match status" value="1"/>
</dbReference>
<gene>
    <name evidence="5" type="ORF">F8C67_03565</name>
</gene>
<dbReference type="SUPFAM" id="SSF53448">
    <property type="entry name" value="Nucleotide-diphospho-sugar transferases"/>
    <property type="match status" value="1"/>
</dbReference>
<comment type="caution">
    <text evidence="5">The sequence shown here is derived from an EMBL/GenBank/DDBJ whole genome shotgun (WGS) entry which is preliminary data.</text>
</comment>
<accession>A0A6N6RMP1</accession>
<evidence type="ECO:0000256" key="1">
    <source>
        <dbReference type="ARBA" id="ARBA00006739"/>
    </source>
</evidence>
<feature type="domain" description="Glycosyltransferase 2-like" evidence="4">
    <location>
        <begin position="9"/>
        <end position="148"/>
    </location>
</feature>
<dbReference type="RefSeq" id="WP_151666417.1">
    <property type="nucleotide sequence ID" value="NZ_WBVO01000001.1"/>
</dbReference>
<dbReference type="AlphaFoldDB" id="A0A6N6RMP1"/>
<organism evidence="5 6">
    <name type="scientific">Phaeocystidibacter luteus</name>
    <dbReference type="NCBI Taxonomy" id="911197"/>
    <lineage>
        <taxon>Bacteria</taxon>
        <taxon>Pseudomonadati</taxon>
        <taxon>Bacteroidota</taxon>
        <taxon>Flavobacteriia</taxon>
        <taxon>Flavobacteriales</taxon>
        <taxon>Phaeocystidibacteraceae</taxon>
        <taxon>Phaeocystidibacter</taxon>
    </lineage>
</organism>
<dbReference type="InterPro" id="IPR029044">
    <property type="entry name" value="Nucleotide-diphossugar_trans"/>
</dbReference>
<evidence type="ECO:0000313" key="6">
    <source>
        <dbReference type="Proteomes" id="UP000468650"/>
    </source>
</evidence>
<sequence>MTGDLPTVSIVTVNFNGYKYTEKCLEALEALSYPSVEIIVVDNGSTESADWSTLQARFPNVNFLYSRANLGFAGGNNLGLDKATGEFVWLLNNDTEPEPGSLSMLVETISSDSSIGMVSSLLLYFEPRGLVQYAGATDLNPITMRNRSLGYREDMQPDFKKVYPTSYIHGASVLVRSEAIERVGRMHDFFFLYYEEYDWCFRFRQAGYKIFYDGRAIVYHKESAVTVPDSPLKTYYLLRNRLLFIRLNYKGMTKFLAVLFTSCVAAPKAILVNLLKGKFQNVRAVFRGLIWNLKHPRTGQL</sequence>